<sequence length="204" mass="22479">MQPGSFAVGGYDHIVNLWSLPEERDAPPVRSAPLAARHTSAIHSLLPVRDTSHKLLIGGADCALSVYDLSSERTVNTLKLSNPIYHLHPVASPHCVLVELAHREFQFEIRDRRLVPQQPAVRFGYPNTKVHGRYTKGAVDSHIFACGGTEDGCVRLWDMRKSSNILQTIPCLPGKKVAQVHISSSRIVACSEDYHLAILNSESA</sequence>
<dbReference type="InterPro" id="IPR001680">
    <property type="entry name" value="WD40_rpt"/>
</dbReference>
<accession>A0A4Q9MXD2</accession>
<dbReference type="Pfam" id="PF00400">
    <property type="entry name" value="WD40"/>
    <property type="match status" value="1"/>
</dbReference>
<dbReference type="EMBL" id="ML143396">
    <property type="protein sequence ID" value="TBU32127.1"/>
    <property type="molecule type" value="Genomic_DNA"/>
</dbReference>
<proteinExistence type="predicted"/>
<gene>
    <name evidence="1" type="ORF">BD311DRAFT_655482</name>
</gene>
<dbReference type="Proteomes" id="UP000292957">
    <property type="component" value="Unassembled WGS sequence"/>
</dbReference>
<name>A0A4Q9MXD2_9APHY</name>
<dbReference type="OrthoDB" id="1897642at2759"/>
<organism evidence="1">
    <name type="scientific">Dichomitus squalens</name>
    <dbReference type="NCBI Taxonomy" id="114155"/>
    <lineage>
        <taxon>Eukaryota</taxon>
        <taxon>Fungi</taxon>
        <taxon>Dikarya</taxon>
        <taxon>Basidiomycota</taxon>
        <taxon>Agaricomycotina</taxon>
        <taxon>Agaricomycetes</taxon>
        <taxon>Polyporales</taxon>
        <taxon>Polyporaceae</taxon>
        <taxon>Dichomitus</taxon>
    </lineage>
</organism>
<dbReference type="PANTHER" id="PTHR47232">
    <property type="entry name" value="TRANSDUCIN FAMILY PROTEIN / WD-40 REPEAT FAMILY PROTEIN"/>
    <property type="match status" value="1"/>
</dbReference>
<dbReference type="InterPro" id="IPR036322">
    <property type="entry name" value="WD40_repeat_dom_sf"/>
</dbReference>
<evidence type="ECO:0000313" key="1">
    <source>
        <dbReference type="EMBL" id="TBU32127.1"/>
    </source>
</evidence>
<dbReference type="InterPro" id="IPR015943">
    <property type="entry name" value="WD40/YVTN_repeat-like_dom_sf"/>
</dbReference>
<protein>
    <submittedName>
        <fullName evidence="1">WD40-repeat-containing domain protein</fullName>
    </submittedName>
</protein>
<dbReference type="Gene3D" id="2.130.10.10">
    <property type="entry name" value="YVTN repeat-like/Quinoprotein amine dehydrogenase"/>
    <property type="match status" value="1"/>
</dbReference>
<dbReference type="AlphaFoldDB" id="A0A4Q9MXD2"/>
<dbReference type="SUPFAM" id="SSF50978">
    <property type="entry name" value="WD40 repeat-like"/>
    <property type="match status" value="1"/>
</dbReference>
<dbReference type="PANTHER" id="PTHR47232:SF1">
    <property type="entry name" value="TRANSDUCIN FAMILY PROTEIN _ WD-40 REPEAT FAMILY PROTEIN"/>
    <property type="match status" value="1"/>
</dbReference>
<reference evidence="1" key="1">
    <citation type="submission" date="2019-01" db="EMBL/GenBank/DDBJ databases">
        <title>Draft genome sequences of three monokaryotic isolates of the white-rot basidiomycete fungus Dichomitus squalens.</title>
        <authorList>
            <consortium name="DOE Joint Genome Institute"/>
            <person name="Lopez S.C."/>
            <person name="Andreopoulos B."/>
            <person name="Pangilinan J."/>
            <person name="Lipzen A."/>
            <person name="Riley R."/>
            <person name="Ahrendt S."/>
            <person name="Ng V."/>
            <person name="Barry K."/>
            <person name="Daum C."/>
            <person name="Grigoriev I.V."/>
            <person name="Hilden K.S."/>
            <person name="Makela M.R."/>
            <person name="de Vries R.P."/>
        </authorList>
    </citation>
    <scope>NUCLEOTIDE SEQUENCE [LARGE SCALE GENOMIC DNA]</scope>
    <source>
        <strain evidence="1">OM18370.1</strain>
    </source>
</reference>